<comment type="caution">
    <text evidence="1">The sequence shown here is derived from an EMBL/GenBank/DDBJ whole genome shotgun (WGS) entry which is preliminary data.</text>
</comment>
<dbReference type="NCBIfam" id="NF041415">
    <property type="entry name" value="halo_CC_star"/>
    <property type="match status" value="1"/>
</dbReference>
<protein>
    <submittedName>
        <fullName evidence="1">Uncharacterized protein</fullName>
    </submittedName>
</protein>
<dbReference type="Proteomes" id="UP000011607">
    <property type="component" value="Unassembled WGS sequence"/>
</dbReference>
<dbReference type="AlphaFoldDB" id="M0M496"/>
<organism evidence="1 2">
    <name type="scientific">Halobiforma nitratireducens JCM 10879</name>
    <dbReference type="NCBI Taxonomy" id="1227454"/>
    <lineage>
        <taxon>Archaea</taxon>
        <taxon>Methanobacteriati</taxon>
        <taxon>Methanobacteriota</taxon>
        <taxon>Stenosarchaea group</taxon>
        <taxon>Halobacteria</taxon>
        <taxon>Halobacteriales</taxon>
        <taxon>Natrialbaceae</taxon>
        <taxon>Halobiforma</taxon>
    </lineage>
</organism>
<dbReference type="OrthoDB" id="205545at2157"/>
<gene>
    <name evidence="1" type="ORF">C446_07432</name>
</gene>
<dbReference type="InterPro" id="IPR058380">
    <property type="entry name" value="DUF8067"/>
</dbReference>
<dbReference type="STRING" id="1227454.C446_07432"/>
<accession>M0M496</accession>
<dbReference type="RefSeq" id="WP_006672422.1">
    <property type="nucleotide sequence ID" value="NZ_AOMA01000073.1"/>
</dbReference>
<evidence type="ECO:0000313" key="1">
    <source>
        <dbReference type="EMBL" id="EMA40238.1"/>
    </source>
</evidence>
<proteinExistence type="predicted"/>
<dbReference type="eggNOG" id="arCOG08988">
    <property type="taxonomic scope" value="Archaea"/>
</dbReference>
<keyword evidence="2" id="KW-1185">Reference proteome</keyword>
<sequence>MSDTESDVMTAAEALGDALAAEKDTCDESEFFGLVMRCNQAIGQEIGVDYGAVCSDDSC</sequence>
<dbReference type="EMBL" id="AOMA01000073">
    <property type="protein sequence ID" value="EMA40238.1"/>
    <property type="molecule type" value="Genomic_DNA"/>
</dbReference>
<reference evidence="1 2" key="1">
    <citation type="journal article" date="2014" name="PLoS Genet.">
        <title>Phylogenetically driven sequencing of extremely halophilic archaea reveals strategies for static and dynamic osmo-response.</title>
        <authorList>
            <person name="Becker E.A."/>
            <person name="Seitzer P.M."/>
            <person name="Tritt A."/>
            <person name="Larsen D."/>
            <person name="Krusor M."/>
            <person name="Yao A.I."/>
            <person name="Wu D."/>
            <person name="Madern D."/>
            <person name="Eisen J.A."/>
            <person name="Darling A.E."/>
            <person name="Facciotti M.T."/>
        </authorList>
    </citation>
    <scope>NUCLEOTIDE SEQUENCE [LARGE SCALE GENOMIC DNA]</scope>
    <source>
        <strain evidence="1 2">JCM 10879</strain>
    </source>
</reference>
<evidence type="ECO:0000313" key="2">
    <source>
        <dbReference type="Proteomes" id="UP000011607"/>
    </source>
</evidence>
<dbReference type="Pfam" id="PF26263">
    <property type="entry name" value="DUF8067"/>
    <property type="match status" value="1"/>
</dbReference>
<name>M0M496_9EURY</name>